<accession>A0A2T6BVJ1</accession>
<dbReference type="InterPro" id="IPR036830">
    <property type="entry name" value="PP_kinase_middle_dom_sf"/>
</dbReference>
<dbReference type="OrthoDB" id="9761456at2"/>
<dbReference type="AlphaFoldDB" id="A0A2T6BVJ1"/>
<comment type="function">
    <text evidence="6 7">Catalyzes the reversible transfer of the terminal phosphate of ATP to form a long-chain polyphosphate (polyP).</text>
</comment>
<proteinExistence type="inferred from homology"/>
<dbReference type="HAMAP" id="MF_00347">
    <property type="entry name" value="Polyphosphate_kinase"/>
    <property type="match status" value="1"/>
</dbReference>
<dbReference type="SUPFAM" id="SSF143724">
    <property type="entry name" value="PHP14-like"/>
    <property type="match status" value="1"/>
</dbReference>
<keyword evidence="5 6" id="KW-0067">ATP-binding</keyword>
<keyword evidence="1 6" id="KW-0597">Phosphoprotein</keyword>
<feature type="binding site" evidence="6">
    <location>
        <position position="579"/>
    </location>
    <ligand>
        <name>ATP</name>
        <dbReference type="ChEBI" id="CHEBI:30616"/>
    </ligand>
</feature>
<dbReference type="Gene3D" id="3.30.1840.10">
    <property type="entry name" value="Polyphosphate kinase middle domain"/>
    <property type="match status" value="1"/>
</dbReference>
<name>A0A2T6BVJ1_9FLAO</name>
<dbReference type="PIRSF" id="PIRSF015589">
    <property type="entry name" value="PP_kinase"/>
    <property type="match status" value="1"/>
</dbReference>
<dbReference type="SUPFAM" id="SSF140356">
    <property type="entry name" value="PPK N-terminal domain-like"/>
    <property type="match status" value="1"/>
</dbReference>
<keyword evidence="13" id="KW-1185">Reference proteome</keyword>
<evidence type="ECO:0000313" key="12">
    <source>
        <dbReference type="EMBL" id="PTX60108.1"/>
    </source>
</evidence>
<feature type="binding site" evidence="6">
    <location>
        <position position="455"/>
    </location>
    <ligand>
        <name>ATP</name>
        <dbReference type="ChEBI" id="CHEBI:30616"/>
    </ligand>
</feature>
<feature type="binding site" evidence="6">
    <location>
        <position position="551"/>
    </location>
    <ligand>
        <name>ATP</name>
        <dbReference type="ChEBI" id="CHEBI:30616"/>
    </ligand>
</feature>
<dbReference type="Pfam" id="PF02503">
    <property type="entry name" value="PP_kinase"/>
    <property type="match status" value="1"/>
</dbReference>
<dbReference type="CDD" id="cd09167">
    <property type="entry name" value="PLDc_EcPPK1_C2_like"/>
    <property type="match status" value="1"/>
</dbReference>
<feature type="active site" description="Phosphohistidine intermediate" evidence="6">
    <location>
        <position position="422"/>
    </location>
</feature>
<feature type="binding site" evidence="6">
    <location>
        <position position="392"/>
    </location>
    <ligand>
        <name>Mg(2+)</name>
        <dbReference type="ChEBI" id="CHEBI:18420"/>
    </ligand>
</feature>
<evidence type="ECO:0000256" key="7">
    <source>
        <dbReference type="RuleBase" id="RU003800"/>
    </source>
</evidence>
<reference evidence="12 13" key="1">
    <citation type="submission" date="2018-04" db="EMBL/GenBank/DDBJ databases">
        <title>Genomic Encyclopedia of Archaeal and Bacterial Type Strains, Phase II (KMG-II): from individual species to whole genera.</title>
        <authorList>
            <person name="Goeker M."/>
        </authorList>
    </citation>
    <scope>NUCLEOTIDE SEQUENCE [LARGE SCALE GENOMIC DNA]</scope>
    <source>
        <strain evidence="12 13">DSM 25731</strain>
    </source>
</reference>
<organism evidence="12 13">
    <name type="scientific">Kordia periserrulae</name>
    <dbReference type="NCBI Taxonomy" id="701523"/>
    <lineage>
        <taxon>Bacteria</taxon>
        <taxon>Pseudomonadati</taxon>
        <taxon>Bacteroidota</taxon>
        <taxon>Flavobacteriia</taxon>
        <taxon>Flavobacteriales</taxon>
        <taxon>Flavobacteriaceae</taxon>
        <taxon>Kordia</taxon>
    </lineage>
</organism>
<dbReference type="Gene3D" id="1.20.58.310">
    <property type="entry name" value="Polyphosphate kinase N-terminal domain"/>
    <property type="match status" value="1"/>
</dbReference>
<evidence type="ECO:0000259" key="11">
    <source>
        <dbReference type="Pfam" id="PF17941"/>
    </source>
</evidence>
<keyword evidence="2 6" id="KW-0808">Transferase</keyword>
<dbReference type="Pfam" id="PF17941">
    <property type="entry name" value="PP_kinase_C_1"/>
    <property type="match status" value="1"/>
</dbReference>
<dbReference type="NCBIfam" id="NF003917">
    <property type="entry name" value="PRK05443.1-1"/>
    <property type="match status" value="1"/>
</dbReference>
<sequence>MSLTSTKFYNRDLSWLRFNHRVLQEAADTRNPLYERIKFLAIFSSNLDEFFKVRVSAIRQIKTLEKNLRKKLITKPNKLLRKIKKEVHSQQEEFGRIFRENIIPELEKEGVLLLNYTQFSESQQQFAKTYFEENLASNLTLQINTENREELFIENEKSYLAALHNGELVVFKVPVDAGRFVVFPAENDLHYITFVDDILKHHFTEIYPDTTFHSLKVSRDAELYIENEYSGNLLEKIKNSLSNRITGQVTRMLIDKAASDDLLDELKDELNVNDTDVVLGGMYHNFKDFFGFPNPTGKELTLPEIAPARNKALLAYDSMFEAITDKDRLLYFPYESYEHVSELLEEAAADDQVTKVKITLYRIAKESRVTNALIEATKNGKEVTVFMETKARFDEQNNIKWGKILEENGAKVIYSYPGIKVHSKVLCIERLENNQSVHYGYIGTGNFNEKTATVYTDFCLMTKREKITSELAQVFQVLEREIIIPKTKKLLISPFTTRSTFLALVDEEIKNAKAGKEAYITLKLNSLQDKRMIEALYEANNAGVQIDLVIRGICCLVPGIEGQSEHIRVKSVLGQFLEHARVYIFANGGNEKLFIGSADWMTRNLDHRIEVITPILDKDMHQQLRTFVEWQLNDSVKARIIDAKQKNKYVPTDEKSIHSQEKARAQMAEMNW</sequence>
<dbReference type="PANTHER" id="PTHR30218">
    <property type="entry name" value="POLYPHOSPHATE KINASE"/>
    <property type="match status" value="1"/>
</dbReference>
<dbReference type="NCBIfam" id="TIGR03705">
    <property type="entry name" value="poly_P_kin"/>
    <property type="match status" value="1"/>
</dbReference>
<gene>
    <name evidence="6" type="primary">ppk</name>
    <name evidence="12" type="ORF">C8N46_107114</name>
</gene>
<evidence type="ECO:0000256" key="3">
    <source>
        <dbReference type="ARBA" id="ARBA00022741"/>
    </source>
</evidence>
<evidence type="ECO:0000256" key="1">
    <source>
        <dbReference type="ARBA" id="ARBA00022553"/>
    </source>
</evidence>
<dbReference type="Proteomes" id="UP000244090">
    <property type="component" value="Unassembled WGS sequence"/>
</dbReference>
<feature type="binding site" evidence="6">
    <location>
        <position position="362"/>
    </location>
    <ligand>
        <name>Mg(2+)</name>
        <dbReference type="ChEBI" id="CHEBI:18420"/>
    </ligand>
</feature>
<dbReference type="Pfam" id="PF13090">
    <property type="entry name" value="PP_kinase_C"/>
    <property type="match status" value="1"/>
</dbReference>
<dbReference type="InterPro" id="IPR041108">
    <property type="entry name" value="PP_kinase_C_1"/>
</dbReference>
<comment type="caution">
    <text evidence="12">The sequence shown here is derived from an EMBL/GenBank/DDBJ whole genome shotgun (WGS) entry which is preliminary data.</text>
</comment>
<dbReference type="GO" id="GO:0046872">
    <property type="term" value="F:metal ion binding"/>
    <property type="evidence" value="ECO:0007669"/>
    <property type="project" value="UniProtKB-KW"/>
</dbReference>
<dbReference type="InterPro" id="IPR025198">
    <property type="entry name" value="PPK_N_dom"/>
</dbReference>
<feature type="domain" description="Polyphosphate kinase N-terminal" evidence="9">
    <location>
        <begin position="8"/>
        <end position="113"/>
    </location>
</feature>
<evidence type="ECO:0000313" key="13">
    <source>
        <dbReference type="Proteomes" id="UP000244090"/>
    </source>
</evidence>
<evidence type="ECO:0000259" key="10">
    <source>
        <dbReference type="Pfam" id="PF13090"/>
    </source>
</evidence>
<dbReference type="GO" id="GO:0008976">
    <property type="term" value="F:polyphosphate kinase activity"/>
    <property type="evidence" value="ECO:0007669"/>
    <property type="project" value="UniProtKB-UniRule"/>
</dbReference>
<dbReference type="InterPro" id="IPR024953">
    <property type="entry name" value="PP_kinase_middle"/>
</dbReference>
<dbReference type="InterPro" id="IPR003414">
    <property type="entry name" value="PP_kinase"/>
</dbReference>
<dbReference type="Gene3D" id="3.30.870.10">
    <property type="entry name" value="Endonuclease Chain A"/>
    <property type="match status" value="2"/>
</dbReference>
<dbReference type="GO" id="GO:0006799">
    <property type="term" value="P:polyphosphate biosynthetic process"/>
    <property type="evidence" value="ECO:0007669"/>
    <property type="project" value="UniProtKB-UniRule"/>
</dbReference>
<comment type="similarity">
    <text evidence="6 7">Belongs to the polyphosphate kinase 1 (PPK1) family.</text>
</comment>
<keyword evidence="6" id="KW-0479">Metal-binding</keyword>
<feature type="domain" description="Polyphosphate kinase C-terminal" evidence="10">
    <location>
        <begin position="490"/>
        <end position="660"/>
    </location>
</feature>
<dbReference type="SUPFAM" id="SSF56024">
    <property type="entry name" value="Phospholipase D/nuclease"/>
    <property type="match status" value="2"/>
</dbReference>
<comment type="catalytic activity">
    <reaction evidence="6 7">
        <text>[phosphate](n) + ATP = [phosphate](n+1) + ADP</text>
        <dbReference type="Rhea" id="RHEA:19573"/>
        <dbReference type="Rhea" id="RHEA-COMP:9859"/>
        <dbReference type="Rhea" id="RHEA-COMP:14280"/>
        <dbReference type="ChEBI" id="CHEBI:16838"/>
        <dbReference type="ChEBI" id="CHEBI:30616"/>
        <dbReference type="ChEBI" id="CHEBI:456216"/>
        <dbReference type="EC" id="2.7.4.1"/>
    </reaction>
</comment>
<dbReference type="EMBL" id="QBKT01000007">
    <property type="protein sequence ID" value="PTX60108.1"/>
    <property type="molecule type" value="Genomic_DNA"/>
</dbReference>
<comment type="PTM">
    <text evidence="6 7">An intermediate of this reaction is the autophosphorylated ppk in which a phosphate is covalently linked to a histidine residue through a N-P bond.</text>
</comment>
<dbReference type="CDD" id="cd09164">
    <property type="entry name" value="PLDc_EcPPK1_C1_like"/>
    <property type="match status" value="1"/>
</dbReference>
<keyword evidence="3 6" id="KW-0547">Nucleotide-binding</keyword>
<protein>
    <recommendedName>
        <fullName evidence="6 7">Polyphosphate kinase</fullName>
        <ecNumber evidence="6 7">2.7.4.1</ecNumber>
    </recommendedName>
    <alternativeName>
        <fullName evidence="6">ATP-polyphosphate phosphotransferase</fullName>
    </alternativeName>
    <alternativeName>
        <fullName evidence="6">Polyphosphoric acid kinase</fullName>
    </alternativeName>
</protein>
<feature type="domain" description="Polyphosphate kinase C-terminal" evidence="11">
    <location>
        <begin position="318"/>
        <end position="480"/>
    </location>
</feature>
<keyword evidence="4 6" id="KW-0418">Kinase</keyword>
<dbReference type="GO" id="GO:0005524">
    <property type="term" value="F:ATP binding"/>
    <property type="evidence" value="ECO:0007669"/>
    <property type="project" value="UniProtKB-KW"/>
</dbReference>
<evidence type="ECO:0000256" key="6">
    <source>
        <dbReference type="HAMAP-Rule" id="MF_00347"/>
    </source>
</evidence>
<dbReference type="InterPro" id="IPR036832">
    <property type="entry name" value="PPK_N_dom_sf"/>
</dbReference>
<dbReference type="GO" id="GO:0009358">
    <property type="term" value="C:polyphosphate kinase complex"/>
    <property type="evidence" value="ECO:0007669"/>
    <property type="project" value="InterPro"/>
</dbReference>
<comment type="cofactor">
    <cofactor evidence="6">
        <name>Mg(2+)</name>
        <dbReference type="ChEBI" id="CHEBI:18420"/>
    </cofactor>
</comment>
<dbReference type="EC" id="2.7.4.1" evidence="6 7"/>
<dbReference type="PANTHER" id="PTHR30218:SF0">
    <property type="entry name" value="POLYPHOSPHATE KINASE"/>
    <property type="match status" value="1"/>
</dbReference>
<feature type="binding site" evidence="6">
    <location>
        <position position="46"/>
    </location>
    <ligand>
        <name>ATP</name>
        <dbReference type="ChEBI" id="CHEBI:30616"/>
    </ligand>
</feature>
<evidence type="ECO:0000259" key="9">
    <source>
        <dbReference type="Pfam" id="PF13089"/>
    </source>
</evidence>
<evidence type="ECO:0000259" key="8">
    <source>
        <dbReference type="Pfam" id="PF02503"/>
    </source>
</evidence>
<feature type="domain" description="Polyphosphate kinase middle" evidence="8">
    <location>
        <begin position="123"/>
        <end position="292"/>
    </location>
</feature>
<dbReference type="Pfam" id="PF13089">
    <property type="entry name" value="PP_kinase_N"/>
    <property type="match status" value="1"/>
</dbReference>
<keyword evidence="6" id="KW-0460">Magnesium</keyword>
<evidence type="ECO:0000256" key="2">
    <source>
        <dbReference type="ARBA" id="ARBA00022679"/>
    </source>
</evidence>
<evidence type="ECO:0000256" key="4">
    <source>
        <dbReference type="ARBA" id="ARBA00022777"/>
    </source>
</evidence>
<dbReference type="RefSeq" id="WP_108115721.1">
    <property type="nucleotide sequence ID" value="NZ_QBKT01000007.1"/>
</dbReference>
<dbReference type="InterPro" id="IPR025200">
    <property type="entry name" value="PPK_C_dom2"/>
</dbReference>
<evidence type="ECO:0000256" key="5">
    <source>
        <dbReference type="ARBA" id="ARBA00022840"/>
    </source>
</evidence>